<dbReference type="EMBL" id="JAVDWW010000007">
    <property type="protein sequence ID" value="MDR7170973.1"/>
    <property type="molecule type" value="Genomic_DNA"/>
</dbReference>
<protein>
    <submittedName>
        <fullName evidence="2">Uncharacterized protein</fullName>
    </submittedName>
</protein>
<name>A0ABU1XK85_9NOCA</name>
<dbReference type="Proteomes" id="UP001251217">
    <property type="component" value="Unassembled WGS sequence"/>
</dbReference>
<evidence type="ECO:0000313" key="2">
    <source>
        <dbReference type="EMBL" id="MDR7170973.1"/>
    </source>
</evidence>
<comment type="caution">
    <text evidence="2">The sequence shown here is derived from an EMBL/GenBank/DDBJ whole genome shotgun (WGS) entry which is preliminary data.</text>
</comment>
<evidence type="ECO:0000256" key="1">
    <source>
        <dbReference type="SAM" id="MobiDB-lite"/>
    </source>
</evidence>
<evidence type="ECO:0000313" key="3">
    <source>
        <dbReference type="Proteomes" id="UP001251217"/>
    </source>
</evidence>
<gene>
    <name evidence="2" type="ORF">J2W56_004724</name>
</gene>
<sequence>MRHNASTLAEYESPGEQGPHPVPDGLPQNTAHHLPGGGRSLLSSGVCGSASALCAVHRGDDRAQ</sequence>
<accession>A0ABU1XK85</accession>
<reference evidence="2 3" key="1">
    <citation type="submission" date="2023-07" db="EMBL/GenBank/DDBJ databases">
        <title>Sorghum-associated microbial communities from plants grown in Nebraska, USA.</title>
        <authorList>
            <person name="Schachtman D."/>
        </authorList>
    </citation>
    <scope>NUCLEOTIDE SEQUENCE [LARGE SCALE GENOMIC DNA]</scope>
    <source>
        <strain evidence="2 3">4272</strain>
    </source>
</reference>
<organism evidence="2 3">
    <name type="scientific">Nocardia kruczakiae</name>
    <dbReference type="NCBI Taxonomy" id="261477"/>
    <lineage>
        <taxon>Bacteria</taxon>
        <taxon>Bacillati</taxon>
        <taxon>Actinomycetota</taxon>
        <taxon>Actinomycetes</taxon>
        <taxon>Mycobacteriales</taxon>
        <taxon>Nocardiaceae</taxon>
        <taxon>Nocardia</taxon>
    </lineage>
</organism>
<proteinExistence type="predicted"/>
<keyword evidence="3" id="KW-1185">Reference proteome</keyword>
<feature type="region of interest" description="Disordered" evidence="1">
    <location>
        <begin position="1"/>
        <end position="42"/>
    </location>
</feature>